<feature type="domain" description="GH16" evidence="3">
    <location>
        <begin position="113"/>
        <end position="381"/>
    </location>
</feature>
<dbReference type="Gene3D" id="2.60.120.200">
    <property type="match status" value="1"/>
</dbReference>
<reference evidence="4 5" key="1">
    <citation type="submission" date="2020-02" db="EMBL/GenBank/DDBJ databases">
        <title>Complete genome of Muricauda sp. 501str8.</title>
        <authorList>
            <person name="Dong B."/>
            <person name="Zhu S."/>
            <person name="Yang J."/>
            <person name="Chen J."/>
        </authorList>
    </citation>
    <scope>NUCLEOTIDE SEQUENCE [LARGE SCALE GENOMIC DNA]</scope>
    <source>
        <strain evidence="4 5">501str8</strain>
    </source>
</reference>
<evidence type="ECO:0000256" key="2">
    <source>
        <dbReference type="SAM" id="SignalP"/>
    </source>
</evidence>
<evidence type="ECO:0000259" key="3">
    <source>
        <dbReference type="PROSITE" id="PS51762"/>
    </source>
</evidence>
<dbReference type="PANTHER" id="PTHR10963">
    <property type="entry name" value="GLYCOSYL HYDROLASE-RELATED"/>
    <property type="match status" value="1"/>
</dbReference>
<evidence type="ECO:0000313" key="4">
    <source>
        <dbReference type="EMBL" id="QII45854.1"/>
    </source>
</evidence>
<dbReference type="AlphaFoldDB" id="A0A6G7J5P7"/>
<dbReference type="GO" id="GO:0005975">
    <property type="term" value="P:carbohydrate metabolic process"/>
    <property type="evidence" value="ECO:0007669"/>
    <property type="project" value="InterPro"/>
</dbReference>
<dbReference type="InterPro" id="IPR050546">
    <property type="entry name" value="Glycosyl_Hydrlase_16"/>
</dbReference>
<evidence type="ECO:0000313" key="5">
    <source>
        <dbReference type="Proteomes" id="UP000502928"/>
    </source>
</evidence>
<dbReference type="EMBL" id="CP049616">
    <property type="protein sequence ID" value="QII45854.1"/>
    <property type="molecule type" value="Genomic_DNA"/>
</dbReference>
<dbReference type="CDD" id="cd08023">
    <property type="entry name" value="GH16_laminarinase_like"/>
    <property type="match status" value="1"/>
</dbReference>
<dbReference type="InterPro" id="IPR000757">
    <property type="entry name" value="Beta-glucanase-like"/>
</dbReference>
<dbReference type="PROSITE" id="PS51762">
    <property type="entry name" value="GH16_2"/>
    <property type="match status" value="1"/>
</dbReference>
<sequence>MKNKVSIYQIVKMSIFNISILSLLLTISCSSGDSDSNSAPTDLNVVISVVGSNDNNPDGDGSGTVQITASANNADRYAFRFGTGDQIDSQTGSIEHTFLQTGTNTHNITVWAYAESGEFINETYIVDVYKSDEAFATLVFSDEFDNEGRPDGQKWHHQIIPPNNGSWHNDELQHYTDREDNSYVNEGSLKIRAVKEQYSYNGSTKEYTSARLNAKFAFTYGRVEVRAKLPSTAGTWPAIWTLGANSNETGNYFGDQYGNVGWPLCGEIDIMEQTGWDKNSTISHFHWADLNTEVYSDEGGETAVADASSEYHVYSMEWDSESIKTYVDDTLVYEFQNGTNKPFNHEHYLLLNIAIGGNLGGDVPANFTEDIFEIDYVRIYQ</sequence>
<proteinExistence type="inferred from homology"/>
<dbReference type="GO" id="GO:0004553">
    <property type="term" value="F:hydrolase activity, hydrolyzing O-glycosyl compounds"/>
    <property type="evidence" value="ECO:0007669"/>
    <property type="project" value="InterPro"/>
</dbReference>
<protein>
    <submittedName>
        <fullName evidence="4">Glycoside hydrolase family 16 protein</fullName>
    </submittedName>
</protein>
<dbReference type="Proteomes" id="UP000502928">
    <property type="component" value="Chromosome"/>
</dbReference>
<dbReference type="Pfam" id="PF00722">
    <property type="entry name" value="Glyco_hydro_16"/>
    <property type="match status" value="1"/>
</dbReference>
<dbReference type="RefSeq" id="WP_166249239.1">
    <property type="nucleotide sequence ID" value="NZ_CP049616.1"/>
</dbReference>
<feature type="chain" id="PRO_5026263628" evidence="2">
    <location>
        <begin position="34"/>
        <end position="381"/>
    </location>
</feature>
<keyword evidence="2" id="KW-0732">Signal</keyword>
<dbReference type="PROSITE" id="PS51257">
    <property type="entry name" value="PROKAR_LIPOPROTEIN"/>
    <property type="match status" value="1"/>
</dbReference>
<dbReference type="SUPFAM" id="SSF49899">
    <property type="entry name" value="Concanavalin A-like lectins/glucanases"/>
    <property type="match status" value="1"/>
</dbReference>
<evidence type="ECO:0000256" key="1">
    <source>
        <dbReference type="ARBA" id="ARBA00006865"/>
    </source>
</evidence>
<keyword evidence="5" id="KW-1185">Reference proteome</keyword>
<accession>A0A6G7J5P7</accession>
<dbReference type="PANTHER" id="PTHR10963:SF55">
    <property type="entry name" value="GLYCOSIDE HYDROLASE FAMILY 16 PROTEIN"/>
    <property type="match status" value="1"/>
</dbReference>
<gene>
    <name evidence="4" type="ORF">GVT53_14615</name>
</gene>
<comment type="similarity">
    <text evidence="1">Belongs to the glycosyl hydrolase 16 family.</text>
</comment>
<keyword evidence="4" id="KW-0378">Hydrolase</keyword>
<dbReference type="InterPro" id="IPR013320">
    <property type="entry name" value="ConA-like_dom_sf"/>
</dbReference>
<feature type="signal peptide" evidence="2">
    <location>
        <begin position="1"/>
        <end position="33"/>
    </location>
</feature>
<name>A0A6G7J5P7_9FLAO</name>
<organism evidence="4 5">
    <name type="scientific">Flagellimonas oceani</name>
    <dbReference type="NCBI Taxonomy" id="2698672"/>
    <lineage>
        <taxon>Bacteria</taxon>
        <taxon>Pseudomonadati</taxon>
        <taxon>Bacteroidota</taxon>
        <taxon>Flavobacteriia</taxon>
        <taxon>Flavobacteriales</taxon>
        <taxon>Flavobacteriaceae</taxon>
        <taxon>Flagellimonas</taxon>
    </lineage>
</organism>
<dbReference type="KEGG" id="mut:GVT53_14615"/>